<evidence type="ECO:0000313" key="3">
    <source>
        <dbReference type="Proteomes" id="UP000238378"/>
    </source>
</evidence>
<comment type="caution">
    <text evidence="1">The sequence shown here is derived from an EMBL/GenBank/DDBJ whole genome shotgun (WGS) entry which is preliminary data.</text>
</comment>
<keyword evidence="3" id="KW-1185">Reference proteome</keyword>
<dbReference type="RefSeq" id="WP_105960648.1">
    <property type="nucleotide sequence ID" value="NZ_JAGWDT010000025.1"/>
</dbReference>
<dbReference type="EMBL" id="JAVLAO010000001">
    <property type="protein sequence ID" value="MDT7038784.1"/>
    <property type="molecule type" value="Genomic_DNA"/>
</dbReference>
<gene>
    <name evidence="2" type="ORF">C6Y08_00390</name>
    <name evidence="1" type="ORF">RI555_07290</name>
</gene>
<organism evidence="1 4">
    <name type="scientific">Lactiplantibacillus pentosus</name>
    <name type="common">Lactobacillus pentosus</name>
    <dbReference type="NCBI Taxonomy" id="1589"/>
    <lineage>
        <taxon>Bacteria</taxon>
        <taxon>Bacillati</taxon>
        <taxon>Bacillota</taxon>
        <taxon>Bacilli</taxon>
        <taxon>Lactobacillales</taxon>
        <taxon>Lactobacillaceae</taxon>
        <taxon>Lactiplantibacillus</taxon>
    </lineage>
</organism>
<dbReference type="EMBL" id="PVOB01000005">
    <property type="protein sequence ID" value="PRO96226.1"/>
    <property type="molecule type" value="Genomic_DNA"/>
</dbReference>
<name>A0AAW8WFN5_LACPE</name>
<reference evidence="2 3" key="1">
    <citation type="submission" date="2018-03" db="EMBL/GenBank/DDBJ databases">
        <title>Draft Genome Sequences of six Lactobacillus pentosus Strains Isolated from Brines of Traditionally Fermented Spanish-Style Green Table Olives.</title>
        <authorList>
            <person name="Calero-Delgado B."/>
            <person name="Martin-Platero A.M."/>
            <person name="Perez-Pulido A.J."/>
            <person name="Benitez-Cabello A."/>
            <person name="Casimiro-Soriguer C.S."/>
            <person name="Martinez-Bueno M."/>
            <person name="Arroyo-Lopez F.N."/>
            <person name="Rodriguez-Gomez F."/>
            <person name="Bautista-Gallego J."/>
            <person name="Garrido-Fernandez A."/>
            <person name="Jimenez-Diaz R."/>
        </authorList>
    </citation>
    <scope>NUCLEOTIDE SEQUENCE [LARGE SCALE GENOMIC DNA]</scope>
    <source>
        <strain evidence="2 3">IG2</strain>
    </source>
</reference>
<dbReference type="Proteomes" id="UP000238378">
    <property type="component" value="Unassembled WGS sequence"/>
</dbReference>
<sequence>MSKDLRIVKIIDDTTLVGKGGKDADIIKGTKYNVVGKSDGEDIIDPETHESLGFLGLKKAIVTATQVEEHFTVYKSQYVEEKKTYTGLLGMSSALSNINSQKYLGTPEKVPAHYHHLDVDLNAITGTELSSTIEVGDYLEKA</sequence>
<reference evidence="1" key="2">
    <citation type="submission" date="2023-08" db="EMBL/GenBank/DDBJ databases">
        <authorList>
            <person name="Page C.A."/>
            <person name="Perez-Diaz I.M."/>
        </authorList>
    </citation>
    <scope>NUCLEOTIDE SEQUENCE</scope>
    <source>
        <strain evidence="1">1.8.9</strain>
    </source>
</reference>
<proteinExistence type="predicted"/>
<dbReference type="AlphaFoldDB" id="A0AAW8WFN5"/>
<dbReference type="Proteomes" id="UP001263852">
    <property type="component" value="Unassembled WGS sequence"/>
</dbReference>
<protein>
    <submittedName>
        <fullName evidence="1">Uncharacterized protein</fullName>
    </submittedName>
</protein>
<evidence type="ECO:0000313" key="4">
    <source>
        <dbReference type="Proteomes" id="UP001263852"/>
    </source>
</evidence>
<evidence type="ECO:0000313" key="1">
    <source>
        <dbReference type="EMBL" id="MDT7038784.1"/>
    </source>
</evidence>
<evidence type="ECO:0000313" key="2">
    <source>
        <dbReference type="EMBL" id="PRO96226.1"/>
    </source>
</evidence>
<accession>A0AAW8WFN5</accession>